<evidence type="ECO:0000256" key="5">
    <source>
        <dbReference type="ARBA" id="ARBA00023319"/>
    </source>
</evidence>
<evidence type="ECO:0000256" key="8">
    <source>
        <dbReference type="SAM" id="SignalP"/>
    </source>
</evidence>
<organism evidence="10 11">
    <name type="scientific">Mytilus coruscus</name>
    <name type="common">Sea mussel</name>
    <dbReference type="NCBI Taxonomy" id="42192"/>
    <lineage>
        <taxon>Eukaryota</taxon>
        <taxon>Metazoa</taxon>
        <taxon>Spiralia</taxon>
        <taxon>Lophotrochozoa</taxon>
        <taxon>Mollusca</taxon>
        <taxon>Bivalvia</taxon>
        <taxon>Autobranchia</taxon>
        <taxon>Pteriomorphia</taxon>
        <taxon>Mytilida</taxon>
        <taxon>Mytiloidea</taxon>
        <taxon>Mytilidae</taxon>
        <taxon>Mytilinae</taxon>
        <taxon>Mytilus</taxon>
    </lineage>
</organism>
<keyword evidence="7" id="KW-0812">Transmembrane</keyword>
<evidence type="ECO:0000256" key="1">
    <source>
        <dbReference type="ARBA" id="ARBA00004479"/>
    </source>
</evidence>
<protein>
    <recommendedName>
        <fullName evidence="9">Ig-like domain-containing protein</fullName>
    </recommendedName>
</protein>
<dbReference type="GO" id="GO:0050839">
    <property type="term" value="F:cell adhesion molecule binding"/>
    <property type="evidence" value="ECO:0007669"/>
    <property type="project" value="TreeGrafter"/>
</dbReference>
<feature type="compositionally biased region" description="Polar residues" evidence="6">
    <location>
        <begin position="612"/>
        <end position="621"/>
    </location>
</feature>
<dbReference type="AlphaFoldDB" id="A0A6J7ZYU5"/>
<evidence type="ECO:0000313" key="11">
    <source>
        <dbReference type="Proteomes" id="UP000507470"/>
    </source>
</evidence>
<keyword evidence="7" id="KW-1133">Transmembrane helix</keyword>
<feature type="region of interest" description="Disordered" evidence="6">
    <location>
        <begin position="757"/>
        <end position="782"/>
    </location>
</feature>
<evidence type="ECO:0000256" key="2">
    <source>
        <dbReference type="ARBA" id="ARBA00023136"/>
    </source>
</evidence>
<dbReference type="OrthoDB" id="6094074at2759"/>
<dbReference type="InterPro" id="IPR051275">
    <property type="entry name" value="Cell_adhesion_signaling"/>
</dbReference>
<dbReference type="InterPro" id="IPR007110">
    <property type="entry name" value="Ig-like_dom"/>
</dbReference>
<evidence type="ECO:0000256" key="4">
    <source>
        <dbReference type="ARBA" id="ARBA00023180"/>
    </source>
</evidence>
<dbReference type="PROSITE" id="PS50835">
    <property type="entry name" value="IG_LIKE"/>
    <property type="match status" value="1"/>
</dbReference>
<dbReference type="PANTHER" id="PTHR11640">
    <property type="entry name" value="NEPHRIN"/>
    <property type="match status" value="1"/>
</dbReference>
<gene>
    <name evidence="10" type="ORF">MCOR_2045</name>
</gene>
<feature type="signal peptide" evidence="8">
    <location>
        <begin position="1"/>
        <end position="18"/>
    </location>
</feature>
<feature type="region of interest" description="Disordered" evidence="6">
    <location>
        <begin position="701"/>
        <end position="740"/>
    </location>
</feature>
<evidence type="ECO:0000313" key="10">
    <source>
        <dbReference type="EMBL" id="CAC5359019.1"/>
    </source>
</evidence>
<keyword evidence="8" id="KW-0732">Signal</keyword>
<keyword evidence="2 7" id="KW-0472">Membrane</keyword>
<dbReference type="InterPro" id="IPR003599">
    <property type="entry name" value="Ig_sub"/>
</dbReference>
<keyword evidence="5" id="KW-0393">Immunoglobulin domain</keyword>
<comment type="subcellular location">
    <subcellularLocation>
        <location evidence="1">Membrane</location>
        <topology evidence="1">Single-pass type I membrane protein</topology>
    </subcellularLocation>
</comment>
<feature type="chain" id="PRO_5026962308" description="Ig-like domain-containing protein" evidence="8">
    <location>
        <begin position="19"/>
        <end position="782"/>
    </location>
</feature>
<dbReference type="InterPro" id="IPR036179">
    <property type="entry name" value="Ig-like_dom_sf"/>
</dbReference>
<accession>A0A6J7ZYU5</accession>
<dbReference type="EMBL" id="CACVKT020000425">
    <property type="protein sequence ID" value="CAC5359019.1"/>
    <property type="molecule type" value="Genomic_DNA"/>
</dbReference>
<dbReference type="GO" id="GO:0005911">
    <property type="term" value="C:cell-cell junction"/>
    <property type="evidence" value="ECO:0007669"/>
    <property type="project" value="TreeGrafter"/>
</dbReference>
<keyword evidence="3" id="KW-1015">Disulfide bond</keyword>
<dbReference type="GO" id="GO:0098609">
    <property type="term" value="P:cell-cell adhesion"/>
    <property type="evidence" value="ECO:0007669"/>
    <property type="project" value="TreeGrafter"/>
</dbReference>
<evidence type="ECO:0000256" key="7">
    <source>
        <dbReference type="SAM" id="Phobius"/>
    </source>
</evidence>
<feature type="transmembrane region" description="Helical" evidence="7">
    <location>
        <begin position="532"/>
        <end position="556"/>
    </location>
</feature>
<feature type="domain" description="Ig-like" evidence="9">
    <location>
        <begin position="327"/>
        <end position="412"/>
    </location>
</feature>
<dbReference type="Proteomes" id="UP000507470">
    <property type="component" value="Unassembled WGS sequence"/>
</dbReference>
<dbReference type="Gene3D" id="2.60.40.10">
    <property type="entry name" value="Immunoglobulins"/>
    <property type="match status" value="1"/>
</dbReference>
<evidence type="ECO:0000259" key="9">
    <source>
        <dbReference type="PROSITE" id="PS50835"/>
    </source>
</evidence>
<keyword evidence="4" id="KW-0325">Glycoprotein</keyword>
<sequence length="782" mass="87842">MAWYYFFIIVLNLPGCSIFLAEVNAAGTGTQLDPYKKYAKQGYEVFLQCKYESEKLIWDKNVNSQWTVIASGKDTINNTKYSVSLNPNTKLYYGLHILLAQSVDEAIYRCIAGLREVYFIQLTLFERPMGLGFKNATTDSRLIGTEGNGLLIECITVGGNPAPMLSLTVLGTQVQTSVQDVRYFVANIPRIYHKTNVLCAANSDALDAPMTTVVQIHLNQQRKTFSELDYKITEKEVTKAIHALKNGKSTGLDCISNDMLKCMMPLVPVFNAPFVNALEMTPFSVSCTSTGSRPADRKYNLQRISCTANNTVGGFSNQISLYVRFAPDVSVSNVTYGTTDSIRTINCTADGYPDTYTFYKWQHRSVYGRIIRELVGDTILKLPVVPITSRYQDNGEYMCTVSNGIQAQPVITADNSERRIQYGEIGESVEIVVHVYSIPKFYYHTWFNNGKQIQLSTKFLISESSGEVEDVFHGKTVTVDGFILKLTINDIEYEDSINYTLLLGNCIGQSVEHTVVLKLSTPQKSETSSSGVIIGAVTGSLISLLIIILVLSFVIVRKRRGQQQCDNTVKFQNAGSDDQTNEYEEVQNNKVSKETRAHGAKSSTKHYDTLGLTDTPNTYDDLSNKGPEGKKNQSSTSNYEELGSKETPNDYDDLNNKVHIVIHEILILYLIASQETKAQSSTKHYDDLGAKDTPYVYEELNNEESQEKRDQSSISNYEVLGKKDGPNVYDDLSNEAREENKAQISKKYYEDLSLRNKPSVYDDIRNEETQDKVYENDTFQRD</sequence>
<dbReference type="SUPFAM" id="SSF48726">
    <property type="entry name" value="Immunoglobulin"/>
    <property type="match status" value="1"/>
</dbReference>
<keyword evidence="11" id="KW-1185">Reference proteome</keyword>
<reference evidence="10 11" key="1">
    <citation type="submission" date="2020-06" db="EMBL/GenBank/DDBJ databases">
        <authorList>
            <person name="Li R."/>
            <person name="Bekaert M."/>
        </authorList>
    </citation>
    <scope>NUCLEOTIDE SEQUENCE [LARGE SCALE GENOMIC DNA]</scope>
    <source>
        <strain evidence="11">wild</strain>
    </source>
</reference>
<feature type="region of interest" description="Disordered" evidence="6">
    <location>
        <begin position="570"/>
        <end position="652"/>
    </location>
</feature>
<dbReference type="PANTHER" id="PTHR11640:SF31">
    <property type="entry name" value="IRREGULAR CHIASM C-ROUGHEST PROTEIN-RELATED"/>
    <property type="match status" value="1"/>
</dbReference>
<evidence type="ECO:0000256" key="6">
    <source>
        <dbReference type="SAM" id="MobiDB-lite"/>
    </source>
</evidence>
<name>A0A6J7ZYU5_MYTCO</name>
<dbReference type="CDD" id="cd00096">
    <property type="entry name" value="Ig"/>
    <property type="match status" value="1"/>
</dbReference>
<dbReference type="InterPro" id="IPR013783">
    <property type="entry name" value="Ig-like_fold"/>
</dbReference>
<proteinExistence type="predicted"/>
<dbReference type="GO" id="GO:0005886">
    <property type="term" value="C:plasma membrane"/>
    <property type="evidence" value="ECO:0007669"/>
    <property type="project" value="TreeGrafter"/>
</dbReference>
<dbReference type="SMART" id="SM00409">
    <property type="entry name" value="IG"/>
    <property type="match status" value="2"/>
</dbReference>
<evidence type="ECO:0000256" key="3">
    <source>
        <dbReference type="ARBA" id="ARBA00023157"/>
    </source>
</evidence>